<dbReference type="InterPro" id="IPR010255">
    <property type="entry name" value="Haem_peroxidase_sf"/>
</dbReference>
<feature type="disulfide bond" evidence="15">
    <location>
        <begin position="276"/>
        <end position="303"/>
    </location>
</feature>
<dbReference type="InterPro" id="IPR033905">
    <property type="entry name" value="Secretory_peroxidase"/>
</dbReference>
<dbReference type="PROSITE" id="PS00436">
    <property type="entry name" value="PEROXIDASE_2"/>
    <property type="match status" value="1"/>
</dbReference>
<dbReference type="Pfam" id="PF00141">
    <property type="entry name" value="peroxidase"/>
    <property type="match status" value="1"/>
</dbReference>
<dbReference type="Gene3D" id="1.10.520.10">
    <property type="match status" value="1"/>
</dbReference>
<dbReference type="GO" id="GO:0006979">
    <property type="term" value="P:response to oxidative stress"/>
    <property type="evidence" value="ECO:0007669"/>
    <property type="project" value="UniProtKB-UniRule"/>
</dbReference>
<proteinExistence type="inferred from homology"/>
<accession>A0A8T2Q321</accession>
<dbReference type="FunFam" id="1.10.420.10:FF:000006">
    <property type="entry name" value="Peroxidase"/>
    <property type="match status" value="1"/>
</dbReference>
<dbReference type="SUPFAM" id="SSF48113">
    <property type="entry name" value="Heme-dependent peroxidases"/>
    <property type="match status" value="1"/>
</dbReference>
<keyword evidence="16" id="KW-0964">Secreted</keyword>
<comment type="subcellular location">
    <subcellularLocation>
        <location evidence="16">Secreted</location>
    </subcellularLocation>
</comment>
<comment type="catalytic activity">
    <reaction evidence="1 16">
        <text>2 a phenolic donor + H2O2 = 2 a phenolic radical donor + 2 H2O</text>
        <dbReference type="Rhea" id="RHEA:56136"/>
        <dbReference type="ChEBI" id="CHEBI:15377"/>
        <dbReference type="ChEBI" id="CHEBI:16240"/>
        <dbReference type="ChEBI" id="CHEBI:139520"/>
        <dbReference type="ChEBI" id="CHEBI:139521"/>
        <dbReference type="EC" id="1.11.1.7"/>
    </reaction>
</comment>
<evidence type="ECO:0000256" key="12">
    <source>
        <dbReference type="PIRSR" id="PIRSR600823-2"/>
    </source>
</evidence>
<feature type="binding site" evidence="13">
    <location>
        <position position="270"/>
    </location>
    <ligand>
        <name>Ca(2+)</name>
        <dbReference type="ChEBI" id="CHEBI:29108"/>
        <label>2</label>
    </ligand>
</feature>
<feature type="binding site" evidence="12">
    <location>
        <position position="239"/>
    </location>
    <ligand>
        <name>substrate</name>
    </ligand>
</feature>
<keyword evidence="16" id="KW-0376">Hydrogen peroxide</keyword>
<dbReference type="Gene3D" id="1.10.420.10">
    <property type="entry name" value="Peroxidase, domain 2"/>
    <property type="match status" value="1"/>
</dbReference>
<dbReference type="GO" id="GO:0005576">
    <property type="term" value="C:extracellular region"/>
    <property type="evidence" value="ECO:0007669"/>
    <property type="project" value="UniProtKB-SubCell"/>
</dbReference>
<dbReference type="InterPro" id="IPR002016">
    <property type="entry name" value="Haem_peroxidase"/>
</dbReference>
<keyword evidence="6 13" id="KW-0106">Calcium</keyword>
<dbReference type="EC" id="1.11.1.7" evidence="2 16"/>
<comment type="caution">
    <text evidence="18">The sequence shown here is derived from an EMBL/GenBank/DDBJ whole genome shotgun (WGS) entry which is preliminary data.</text>
</comment>
<dbReference type="AlphaFoldDB" id="A0A8T2Q321"/>
<protein>
    <recommendedName>
        <fullName evidence="2 16">Peroxidase</fullName>
        <ecNumber evidence="2 16">1.11.1.7</ecNumber>
    </recommendedName>
</protein>
<dbReference type="GO" id="GO:0140825">
    <property type="term" value="F:lactoperoxidase activity"/>
    <property type="evidence" value="ECO:0007669"/>
    <property type="project" value="UniProtKB-EC"/>
</dbReference>
<dbReference type="EMBL" id="CM035443">
    <property type="protein sequence ID" value="KAH7278050.1"/>
    <property type="molecule type" value="Genomic_DNA"/>
</dbReference>
<feature type="active site" description="Proton acceptor" evidence="11">
    <location>
        <position position="142"/>
    </location>
</feature>
<dbReference type="PROSITE" id="PS50873">
    <property type="entry name" value="PEROXIDASE_4"/>
    <property type="match status" value="1"/>
</dbReference>
<comment type="function">
    <text evidence="16">Removal of H(2)O(2), oxidation of toxic reductants, biosynthesis and degradation of lignin, suberization, auxin catabolism, response to environmental stresses such as wounding, pathogen attack and oxidative stress.</text>
</comment>
<feature type="binding site" evidence="13">
    <location>
        <position position="148"/>
    </location>
    <ligand>
        <name>Ca(2+)</name>
        <dbReference type="ChEBI" id="CHEBI:29108"/>
        <label>1</label>
    </ligand>
</feature>
<sequence length="404" mass="42342">MDMPTILVMLVACAAAMGCIPTMLAAATESEDGTDMKENPSLSAIKRGSVGITERDDAHQQVWRAGGGASRAGGRGGGANAGGFNTGSGSGGAGAGAGTGGLSEGFYSSSCPQVETVIEQQVRVILQADIGQAAGILRIMFHDCFVQGCDASLLLLRPTTEVTATPNNASIRASSLRALDTIKAAIEAVCPGVVSCADTIVLSTKIAVKLSGGPIIPMRTGRRDGLSAASNQTVVNNMPPPTLNITALKQNFQNHGLDSRDLVSLSGGDTIGRAHCRFVDPQITPTISTDLNTAFALNLSRICLPANNPIKASQTTHLDFVAPNLFDNSYFNNILAKVAIFHTDAALTNASDTLQLVQLYAQNQPLFFQQFSQSMIKMSQLNVLTGQQGEIRKKCSTPNQFLNS</sequence>
<keyword evidence="9 15" id="KW-1015">Disulfide bond</keyword>
<comment type="cofactor">
    <cofactor evidence="16">
        <name>heme b</name>
        <dbReference type="ChEBI" id="CHEBI:60344"/>
    </cofactor>
    <text evidence="16">Binds 1 heme b (iron(II)-protoporphyrin IX) group per subunit.</text>
</comment>
<feature type="binding site" evidence="13">
    <location>
        <position position="161"/>
    </location>
    <ligand>
        <name>Ca(2+)</name>
        <dbReference type="ChEBI" id="CHEBI:29108"/>
        <label>1</label>
    </ligand>
</feature>
<keyword evidence="7 16" id="KW-0560">Oxidoreductase</keyword>
<dbReference type="PRINTS" id="PR00458">
    <property type="entry name" value="PEROXIDASE"/>
</dbReference>
<dbReference type="PRINTS" id="PR00461">
    <property type="entry name" value="PLPEROXIDASE"/>
</dbReference>
<dbReference type="PANTHER" id="PTHR31517">
    <property type="match status" value="1"/>
</dbReference>
<evidence type="ECO:0000256" key="3">
    <source>
        <dbReference type="ARBA" id="ARBA00022559"/>
    </source>
</evidence>
<comment type="similarity">
    <text evidence="16">Belongs to the peroxidase family. Classical plant (class III) peroxidase subfamily.</text>
</comment>
<feature type="chain" id="PRO_5035969152" description="Peroxidase" evidence="16">
    <location>
        <begin position="19"/>
        <end position="404"/>
    </location>
</feature>
<feature type="binding site" evidence="13">
    <location>
        <position position="143"/>
    </location>
    <ligand>
        <name>Ca(2+)</name>
        <dbReference type="ChEBI" id="CHEBI:29108"/>
        <label>1</label>
    </ligand>
</feature>
<dbReference type="InterPro" id="IPR000823">
    <property type="entry name" value="Peroxidase_pln"/>
</dbReference>
<dbReference type="OrthoDB" id="2113341at2759"/>
<dbReference type="OMA" id="GCQFFRD"/>
<feature type="binding site" evidence="13">
    <location>
        <position position="152"/>
    </location>
    <ligand>
        <name>Ca(2+)</name>
        <dbReference type="ChEBI" id="CHEBI:29108"/>
        <label>1</label>
    </ligand>
</feature>
<feature type="site" description="Transition state stabilizer" evidence="14">
    <location>
        <position position="138"/>
    </location>
</feature>
<name>A0A8T2Q321_CERRI</name>
<keyword evidence="19" id="KW-1185">Reference proteome</keyword>
<feature type="disulfide bond" evidence="15">
    <location>
        <begin position="144"/>
        <end position="149"/>
    </location>
</feature>
<dbReference type="GO" id="GO:0020037">
    <property type="term" value="F:heme binding"/>
    <property type="evidence" value="ECO:0007669"/>
    <property type="project" value="UniProtKB-UniRule"/>
</dbReference>
<gene>
    <name evidence="18" type="ORF">KP509_38G021700</name>
</gene>
<evidence type="ECO:0000256" key="5">
    <source>
        <dbReference type="ARBA" id="ARBA00022723"/>
    </source>
</evidence>
<keyword evidence="10" id="KW-0325">Glycoprotein</keyword>
<keyword evidence="3 16" id="KW-0575">Peroxidase</keyword>
<feature type="binding site" evidence="13">
    <location>
        <position position="319"/>
    </location>
    <ligand>
        <name>Ca(2+)</name>
        <dbReference type="ChEBI" id="CHEBI:29108"/>
        <label>2</label>
    </ligand>
</feature>
<evidence type="ECO:0000256" key="10">
    <source>
        <dbReference type="ARBA" id="ARBA00023180"/>
    </source>
</evidence>
<evidence type="ECO:0000256" key="16">
    <source>
        <dbReference type="RuleBase" id="RU362060"/>
    </source>
</evidence>
<keyword evidence="8 16" id="KW-0408">Iron</keyword>
<evidence type="ECO:0000256" key="9">
    <source>
        <dbReference type="ARBA" id="ARBA00023157"/>
    </source>
</evidence>
<feature type="disulfide bond" evidence="15">
    <location>
        <begin position="111"/>
        <end position="190"/>
    </location>
</feature>
<comment type="cofactor">
    <cofactor evidence="13 16">
        <name>Ca(2+)</name>
        <dbReference type="ChEBI" id="CHEBI:29108"/>
    </cofactor>
    <text evidence="13 16">Binds 2 calcium ions per subunit.</text>
</comment>
<evidence type="ECO:0000313" key="19">
    <source>
        <dbReference type="Proteomes" id="UP000825935"/>
    </source>
</evidence>
<evidence type="ECO:0000256" key="13">
    <source>
        <dbReference type="PIRSR" id="PIRSR600823-3"/>
    </source>
</evidence>
<dbReference type="CDD" id="cd00693">
    <property type="entry name" value="secretory_peroxidase"/>
    <property type="match status" value="1"/>
</dbReference>
<organism evidence="18 19">
    <name type="scientific">Ceratopteris richardii</name>
    <name type="common">Triangle waterfern</name>
    <dbReference type="NCBI Taxonomy" id="49495"/>
    <lineage>
        <taxon>Eukaryota</taxon>
        <taxon>Viridiplantae</taxon>
        <taxon>Streptophyta</taxon>
        <taxon>Embryophyta</taxon>
        <taxon>Tracheophyta</taxon>
        <taxon>Polypodiopsida</taxon>
        <taxon>Polypodiidae</taxon>
        <taxon>Polypodiales</taxon>
        <taxon>Pteridineae</taxon>
        <taxon>Pteridaceae</taxon>
        <taxon>Parkerioideae</taxon>
        <taxon>Ceratopteris</taxon>
    </lineage>
</organism>
<evidence type="ECO:0000259" key="17">
    <source>
        <dbReference type="PROSITE" id="PS50873"/>
    </source>
</evidence>
<dbReference type="InterPro" id="IPR019794">
    <property type="entry name" value="Peroxidases_AS"/>
</dbReference>
<evidence type="ECO:0000313" key="18">
    <source>
        <dbReference type="EMBL" id="KAH7278050.1"/>
    </source>
</evidence>
<evidence type="ECO:0000256" key="6">
    <source>
        <dbReference type="ARBA" id="ARBA00022837"/>
    </source>
</evidence>
<keyword evidence="16" id="KW-0732">Signal</keyword>
<evidence type="ECO:0000256" key="15">
    <source>
        <dbReference type="PIRSR" id="PIRSR600823-5"/>
    </source>
</evidence>
<keyword evidence="5 13" id="KW-0479">Metal-binding</keyword>
<evidence type="ECO:0000256" key="11">
    <source>
        <dbReference type="PIRSR" id="PIRSR600823-1"/>
    </source>
</evidence>
<dbReference type="PANTHER" id="PTHR31517:SF81">
    <property type="entry name" value="PEROXIDASE"/>
    <property type="match status" value="1"/>
</dbReference>
<dbReference type="Proteomes" id="UP000825935">
    <property type="component" value="Chromosome 38"/>
</dbReference>
<feature type="binding site" evidence="13">
    <location>
        <position position="150"/>
    </location>
    <ligand>
        <name>Ca(2+)</name>
        <dbReference type="ChEBI" id="CHEBI:29108"/>
        <label>1</label>
    </ligand>
</feature>
<evidence type="ECO:0000256" key="4">
    <source>
        <dbReference type="ARBA" id="ARBA00022617"/>
    </source>
</evidence>
<reference evidence="18" key="1">
    <citation type="submission" date="2021-08" db="EMBL/GenBank/DDBJ databases">
        <title>WGS assembly of Ceratopteris richardii.</title>
        <authorList>
            <person name="Marchant D.B."/>
            <person name="Chen G."/>
            <person name="Jenkins J."/>
            <person name="Shu S."/>
            <person name="Leebens-Mack J."/>
            <person name="Grimwood J."/>
            <person name="Schmutz J."/>
            <person name="Soltis P."/>
            <person name="Soltis D."/>
            <person name="Chen Z.-H."/>
        </authorList>
    </citation>
    <scope>NUCLEOTIDE SEQUENCE</scope>
    <source>
        <strain evidence="18">Whitten #5841</strain>
        <tissue evidence="18">Leaf</tissue>
    </source>
</reference>
<feature type="signal peptide" evidence="16">
    <location>
        <begin position="1"/>
        <end position="18"/>
    </location>
</feature>
<feature type="disulfide bond" evidence="15">
    <location>
        <begin position="196"/>
        <end position="395"/>
    </location>
</feature>
<keyword evidence="4 16" id="KW-0349">Heme</keyword>
<evidence type="ECO:0000256" key="2">
    <source>
        <dbReference type="ARBA" id="ARBA00012313"/>
    </source>
</evidence>
<dbReference type="GO" id="GO:0046872">
    <property type="term" value="F:metal ion binding"/>
    <property type="evidence" value="ECO:0007669"/>
    <property type="project" value="UniProtKB-UniRule"/>
</dbReference>
<feature type="binding site" evidence="13">
    <location>
        <position position="146"/>
    </location>
    <ligand>
        <name>Ca(2+)</name>
        <dbReference type="ChEBI" id="CHEBI:29108"/>
        <label>1</label>
    </ligand>
</feature>
<feature type="binding site" evidence="13">
    <location>
        <position position="327"/>
    </location>
    <ligand>
        <name>Ca(2+)</name>
        <dbReference type="ChEBI" id="CHEBI:29108"/>
        <label>2</label>
    </ligand>
</feature>
<evidence type="ECO:0000256" key="8">
    <source>
        <dbReference type="ARBA" id="ARBA00023004"/>
    </source>
</evidence>
<evidence type="ECO:0000256" key="14">
    <source>
        <dbReference type="PIRSR" id="PIRSR600823-4"/>
    </source>
</evidence>
<evidence type="ECO:0000256" key="1">
    <source>
        <dbReference type="ARBA" id="ARBA00000189"/>
    </source>
</evidence>
<feature type="domain" description="Plant heme peroxidase family profile" evidence="17">
    <location>
        <begin position="101"/>
        <end position="399"/>
    </location>
</feature>
<evidence type="ECO:0000256" key="7">
    <source>
        <dbReference type="ARBA" id="ARBA00023002"/>
    </source>
</evidence>
<dbReference type="GO" id="GO:0042744">
    <property type="term" value="P:hydrogen peroxide catabolic process"/>
    <property type="evidence" value="ECO:0007669"/>
    <property type="project" value="UniProtKB-KW"/>
</dbReference>